<dbReference type="InterPro" id="IPR018357">
    <property type="entry name" value="Hexapep_transf_CS"/>
</dbReference>
<keyword evidence="5" id="KW-1185">Reference proteome</keyword>
<evidence type="ECO:0000313" key="4">
    <source>
        <dbReference type="EMBL" id="PLW78646.1"/>
    </source>
</evidence>
<dbReference type="PANTHER" id="PTHR43300:SF11">
    <property type="entry name" value="ACETYLTRANSFERASE RV3034C-RELATED"/>
    <property type="match status" value="1"/>
</dbReference>
<evidence type="ECO:0000313" key="5">
    <source>
        <dbReference type="Proteomes" id="UP000234881"/>
    </source>
</evidence>
<dbReference type="AlphaFoldDB" id="A0A2N5XVW5"/>
<sequence>MLAHCVLRDKIKAWILVEREDFRDDVEWILEPTVMIFWRSKKKSRKRFHESTKVSASARISDDSQMGKYCYVGNYSDITKATIGNYVSIANNVSIGSGEHHLTNISTSSLFYDDPYVELTQGDCILGGDAWVGVDAIIRRGVSIGIGAVVGANSFVNADVPDFGIVVGSPARLIGFRFNEVQRAAILKSKWWETDLERAREIIEQLKEDVL</sequence>
<organism evidence="4 5">
    <name type="scientific">Cohaesibacter celericrescens</name>
    <dbReference type="NCBI Taxonomy" id="2067669"/>
    <lineage>
        <taxon>Bacteria</taxon>
        <taxon>Pseudomonadati</taxon>
        <taxon>Pseudomonadota</taxon>
        <taxon>Alphaproteobacteria</taxon>
        <taxon>Hyphomicrobiales</taxon>
        <taxon>Cohaesibacteraceae</taxon>
    </lineage>
</organism>
<dbReference type="OrthoDB" id="9815592at2"/>
<gene>
    <name evidence="4" type="ORF">C0081_03425</name>
</gene>
<keyword evidence="3" id="KW-0677">Repeat</keyword>
<dbReference type="Gene3D" id="2.160.10.10">
    <property type="entry name" value="Hexapeptide repeat proteins"/>
    <property type="match status" value="1"/>
</dbReference>
<accession>A0A2N5XVW5</accession>
<dbReference type="EMBL" id="PKUQ01000002">
    <property type="protein sequence ID" value="PLW78646.1"/>
    <property type="molecule type" value="Genomic_DNA"/>
</dbReference>
<dbReference type="SUPFAM" id="SSF51161">
    <property type="entry name" value="Trimeric LpxA-like enzymes"/>
    <property type="match status" value="1"/>
</dbReference>
<name>A0A2N5XVW5_9HYPH</name>
<dbReference type="InterPro" id="IPR050179">
    <property type="entry name" value="Trans_hexapeptide_repeat"/>
</dbReference>
<evidence type="ECO:0000256" key="1">
    <source>
        <dbReference type="ARBA" id="ARBA00007274"/>
    </source>
</evidence>
<reference evidence="4 5" key="1">
    <citation type="submission" date="2018-01" db="EMBL/GenBank/DDBJ databases">
        <title>The draft genome sequence of Cohaesibacter sp. H1304.</title>
        <authorList>
            <person name="Wang N.-N."/>
            <person name="Du Z.-J."/>
        </authorList>
    </citation>
    <scope>NUCLEOTIDE SEQUENCE [LARGE SCALE GENOMIC DNA]</scope>
    <source>
        <strain evidence="4 5">H1304</strain>
    </source>
</reference>
<proteinExistence type="inferred from homology"/>
<comment type="caution">
    <text evidence="4">The sequence shown here is derived from an EMBL/GenBank/DDBJ whole genome shotgun (WGS) entry which is preliminary data.</text>
</comment>
<keyword evidence="2 4" id="KW-0808">Transferase</keyword>
<dbReference type="Proteomes" id="UP000234881">
    <property type="component" value="Unassembled WGS sequence"/>
</dbReference>
<dbReference type="PANTHER" id="PTHR43300">
    <property type="entry name" value="ACETYLTRANSFERASE"/>
    <property type="match status" value="1"/>
</dbReference>
<dbReference type="GO" id="GO:0016740">
    <property type="term" value="F:transferase activity"/>
    <property type="evidence" value="ECO:0007669"/>
    <property type="project" value="UniProtKB-KW"/>
</dbReference>
<dbReference type="RefSeq" id="WP_101532411.1">
    <property type="nucleotide sequence ID" value="NZ_PKUQ01000002.1"/>
</dbReference>
<dbReference type="CDD" id="cd03349">
    <property type="entry name" value="LbH_XAT"/>
    <property type="match status" value="1"/>
</dbReference>
<comment type="similarity">
    <text evidence="1">Belongs to the transferase hexapeptide repeat family.</text>
</comment>
<evidence type="ECO:0000256" key="2">
    <source>
        <dbReference type="ARBA" id="ARBA00022679"/>
    </source>
</evidence>
<protein>
    <submittedName>
        <fullName evidence="4">Chloramphenicol acetyltransferase</fullName>
    </submittedName>
</protein>
<evidence type="ECO:0000256" key="3">
    <source>
        <dbReference type="ARBA" id="ARBA00022737"/>
    </source>
</evidence>
<dbReference type="InterPro" id="IPR011004">
    <property type="entry name" value="Trimer_LpxA-like_sf"/>
</dbReference>
<dbReference type="PROSITE" id="PS00101">
    <property type="entry name" value="HEXAPEP_TRANSFERASES"/>
    <property type="match status" value="1"/>
</dbReference>